<name>A0A5J6N427_9PROT</name>
<keyword evidence="4" id="KW-0969">Cilium</keyword>
<feature type="region of interest" description="Disordered" evidence="3">
    <location>
        <begin position="201"/>
        <end position="228"/>
    </location>
</feature>
<feature type="region of interest" description="Disordered" evidence="3">
    <location>
        <begin position="1"/>
        <end position="55"/>
    </location>
</feature>
<dbReference type="PANTHER" id="PTHR34982:SF1">
    <property type="entry name" value="FLAGELLAR ASSEMBLY PROTEIN FLIH"/>
    <property type="match status" value="1"/>
</dbReference>
<keyword evidence="1" id="KW-0813">Transport</keyword>
<proteinExistence type="predicted"/>
<evidence type="ECO:0000256" key="3">
    <source>
        <dbReference type="SAM" id="MobiDB-lite"/>
    </source>
</evidence>
<accession>A0A5J6N427</accession>
<sequence length="228" mass="24900">MAISGKFLFDTSFDAPAQPKPEQPPAPKYGEAELKQAREEGHEAGRAAGRAEARAEREELAARTLPAVAQALQGFAPMCEKVEKQTLSWALTAALGMVRKLYPTLEQMQAAIEIEQMAIAALRDLEEEPRVALRLPDTLIEEMRPRLAEISKQSGFGGRLLLIADEALGPGDCRLEWADGGVERQAQRIWVEMEQRIARSLSALSNPSPRSPVDSEGDADTQALARTA</sequence>
<dbReference type="PANTHER" id="PTHR34982">
    <property type="entry name" value="YOP PROTEINS TRANSLOCATION PROTEIN L"/>
    <property type="match status" value="1"/>
</dbReference>
<keyword evidence="4" id="KW-0282">Flagellum</keyword>
<keyword evidence="2" id="KW-0653">Protein transport</keyword>
<evidence type="ECO:0000313" key="4">
    <source>
        <dbReference type="EMBL" id="QEX23563.1"/>
    </source>
</evidence>
<feature type="compositionally biased region" description="Pro residues" evidence="3">
    <location>
        <begin position="18"/>
        <end position="27"/>
    </location>
</feature>
<gene>
    <name evidence="4" type="primary">fliH</name>
    <name evidence="4" type="ORF">FRZ61_35010</name>
</gene>
<evidence type="ECO:0000256" key="2">
    <source>
        <dbReference type="ARBA" id="ARBA00022927"/>
    </source>
</evidence>
<feature type="compositionally biased region" description="Basic and acidic residues" evidence="3">
    <location>
        <begin position="30"/>
        <end position="55"/>
    </location>
</feature>
<dbReference type="OrthoDB" id="7304298at2"/>
<dbReference type="KEGG" id="hadh:FRZ61_35010"/>
<dbReference type="RefSeq" id="WP_151118928.1">
    <property type="nucleotide sequence ID" value="NZ_CP042582.1"/>
</dbReference>
<keyword evidence="4" id="KW-0966">Cell projection</keyword>
<dbReference type="AlphaFoldDB" id="A0A5J6N427"/>
<dbReference type="EMBL" id="CP042582">
    <property type="protein sequence ID" value="QEX23563.1"/>
    <property type="molecule type" value="Genomic_DNA"/>
</dbReference>
<organism evidence="4 5">
    <name type="scientific">Hypericibacter adhaerens</name>
    <dbReference type="NCBI Taxonomy" id="2602016"/>
    <lineage>
        <taxon>Bacteria</taxon>
        <taxon>Pseudomonadati</taxon>
        <taxon>Pseudomonadota</taxon>
        <taxon>Alphaproteobacteria</taxon>
        <taxon>Rhodospirillales</taxon>
        <taxon>Dongiaceae</taxon>
        <taxon>Hypericibacter</taxon>
    </lineage>
</organism>
<reference evidence="4 5" key="1">
    <citation type="submission" date="2019-08" db="EMBL/GenBank/DDBJ databases">
        <title>Hyperibacter terrae gen. nov., sp. nov. and Hyperibacter viscosus sp. nov., two new members in the family Rhodospirillaceae isolated from the rhizosphere of Hypericum perforatum.</title>
        <authorList>
            <person name="Noviana Z."/>
        </authorList>
    </citation>
    <scope>NUCLEOTIDE SEQUENCE [LARGE SCALE GENOMIC DNA]</scope>
    <source>
        <strain evidence="4 5">R5959</strain>
    </source>
</reference>
<dbReference type="GO" id="GO:0005829">
    <property type="term" value="C:cytosol"/>
    <property type="evidence" value="ECO:0007669"/>
    <property type="project" value="TreeGrafter"/>
</dbReference>
<dbReference type="InterPro" id="IPR051472">
    <property type="entry name" value="T3SS_Stator/FliH"/>
</dbReference>
<protein>
    <submittedName>
        <fullName evidence="4">Flagellar assembly protein FliH</fullName>
    </submittedName>
</protein>
<evidence type="ECO:0000313" key="5">
    <source>
        <dbReference type="Proteomes" id="UP000325797"/>
    </source>
</evidence>
<dbReference type="GO" id="GO:0015031">
    <property type="term" value="P:protein transport"/>
    <property type="evidence" value="ECO:0007669"/>
    <property type="project" value="UniProtKB-KW"/>
</dbReference>
<dbReference type="Proteomes" id="UP000325797">
    <property type="component" value="Chromosome"/>
</dbReference>
<keyword evidence="5" id="KW-1185">Reference proteome</keyword>
<evidence type="ECO:0000256" key="1">
    <source>
        <dbReference type="ARBA" id="ARBA00022448"/>
    </source>
</evidence>